<protein>
    <submittedName>
        <fullName evidence="3">Leucine-rich PPR motif-containing protein, mitochondrial isoform X1</fullName>
    </submittedName>
</protein>
<dbReference type="KEGG" id="ccal:108631105"/>
<dbReference type="GeneID" id="108631105"/>
<organism evidence="2 3">
    <name type="scientific">Ceratina calcarata</name>
    <dbReference type="NCBI Taxonomy" id="156304"/>
    <lineage>
        <taxon>Eukaryota</taxon>
        <taxon>Metazoa</taxon>
        <taxon>Ecdysozoa</taxon>
        <taxon>Arthropoda</taxon>
        <taxon>Hexapoda</taxon>
        <taxon>Insecta</taxon>
        <taxon>Pterygota</taxon>
        <taxon>Neoptera</taxon>
        <taxon>Endopterygota</taxon>
        <taxon>Hymenoptera</taxon>
        <taxon>Apocrita</taxon>
        <taxon>Aculeata</taxon>
        <taxon>Apoidea</taxon>
        <taxon>Anthophila</taxon>
        <taxon>Apidae</taxon>
        <taxon>Ceratina</taxon>
        <taxon>Zadontomerus</taxon>
    </lineage>
</organism>
<name>A0AAJ7NDU4_9HYME</name>
<dbReference type="Pfam" id="PF13812">
    <property type="entry name" value="PPR_3"/>
    <property type="match status" value="1"/>
</dbReference>
<dbReference type="GO" id="GO:0003730">
    <property type="term" value="F:mRNA 3'-UTR binding"/>
    <property type="evidence" value="ECO:0007669"/>
    <property type="project" value="TreeGrafter"/>
</dbReference>
<sequence>MMLSRRYNVLFRTRMACTAILTNDLMFRTSNLHKNCVAHSYCIANPYVNKFNVNTRSLSSTVDGNIVEDHKTKILTVNASVDSNDVSLNLVISIIDDFEKNDSSITEISSLMLLYSCGSMLKNEPLNIRQELVNRVWNLLKRAKCQLTINHYHALLQSYIDNDQMIDQNQFLEDMTVKPECDTYSLLLRVPSTDNSGFADSILSKLEQNSLPIDQKICNALMHAYAMSGNVEKIIRIAQLMEEKNVEGLPSLETNLMYAYARNGDIGALTDALKNTVLPVPHIMNLVKHLSLSKNGMHIPTVLNHIQSVTVKREDFINTVLQLIHADHVLDAYEIVTRVPLDEKLEDARKALLSQFLETIIKANKNRNTVKKIVNSIKENYSYPNIWNKVIELAVEQNGEELAFKILDEMKAMGVTLKAEYFHPLFLYIQKQNFKRDIYPVLKWMHTLDVEIDTETLVNYVFPCIDLRNACTEARRLCNHGVKSGNLIEPLAKYLIDSGKLADSMHLCTVFRKKIDCQPILQSLYEYYRETSNIDICINFLFHITYNGYGFTAMFINKFLKDSNKPEIIDDLYKFLIASKHYKAIISIVDAKYIEREILNLDLTKDFKKQLLLLISNIKQDVTDNCNTKAYIHPQYMNLDQLRAHFDELKAKSKNHRGTLRRLFMAACHHNQVELVNQLTQEMNTCKFDWTAGMRLNLFDHYVKNGKIEEALSELTEIQSKFKDCTIDNFKVLRCAILLVKLGRIDDALDIINKCTSVNHKPDAHTQIDDLLFLMIQNNSDHTSAMATSLVNRGYYTDTLYVFRYLIMTQLLRGNIELAIALFTSCVKDFNKTPAKQEVLVELMKLSSNPSMKSDCDCLVEKVYELIKKVHGKRIADVNLLIAFALCDKVLEVKDLLKTSVIQDFLISRQFAYLTNDDVMKSTLVILKVLDNKSQISPEFLCNTVLCICENRGDYEHAMELEKQMKEKNIKIDKSLQKNSTKILKSNKYPVPPVIVDKIEGNEIVQKTN</sequence>
<dbReference type="PANTHER" id="PTHR46669">
    <property type="entry name" value="LEUCINE-RICH PPR MOTIF-CONTAINING PROTEIN, MITOCHONDRIAL"/>
    <property type="match status" value="1"/>
</dbReference>
<gene>
    <name evidence="3" type="primary">LOC108631105</name>
</gene>
<dbReference type="PANTHER" id="PTHR46669:SF1">
    <property type="entry name" value="LEUCINE-RICH PPR MOTIF-CONTAINING PROTEIN, MITOCHONDRIAL"/>
    <property type="match status" value="1"/>
</dbReference>
<reference evidence="3" key="1">
    <citation type="submission" date="2025-08" db="UniProtKB">
        <authorList>
            <consortium name="RefSeq"/>
        </authorList>
    </citation>
    <scope>IDENTIFICATION</scope>
    <source>
        <tissue evidence="3">Whole body</tissue>
    </source>
</reference>
<dbReference type="GO" id="GO:0005634">
    <property type="term" value="C:nucleus"/>
    <property type="evidence" value="ECO:0007669"/>
    <property type="project" value="TreeGrafter"/>
</dbReference>
<feature type="repeat" description="PPR" evidence="1">
    <location>
        <begin position="214"/>
        <end position="248"/>
    </location>
</feature>
<dbReference type="Pfam" id="PF01535">
    <property type="entry name" value="PPR"/>
    <property type="match status" value="1"/>
</dbReference>
<evidence type="ECO:0000313" key="3">
    <source>
        <dbReference type="RefSeq" id="XP_017890307.1"/>
    </source>
</evidence>
<dbReference type="Proteomes" id="UP000694925">
    <property type="component" value="Unplaced"/>
</dbReference>
<evidence type="ECO:0000313" key="2">
    <source>
        <dbReference type="Proteomes" id="UP000694925"/>
    </source>
</evidence>
<dbReference type="InterPro" id="IPR011990">
    <property type="entry name" value="TPR-like_helical_dom_sf"/>
</dbReference>
<dbReference type="NCBIfam" id="TIGR00756">
    <property type="entry name" value="PPR"/>
    <property type="match status" value="1"/>
</dbReference>
<accession>A0AAJ7NDU4</accession>
<dbReference type="PROSITE" id="PS51375">
    <property type="entry name" value="PPR"/>
    <property type="match status" value="1"/>
</dbReference>
<dbReference type="Gene3D" id="1.25.40.10">
    <property type="entry name" value="Tetratricopeptide repeat domain"/>
    <property type="match status" value="2"/>
</dbReference>
<dbReference type="InterPro" id="IPR002885">
    <property type="entry name" value="PPR_rpt"/>
</dbReference>
<dbReference type="RefSeq" id="XP_017890307.1">
    <property type="nucleotide sequence ID" value="XM_018034818.2"/>
</dbReference>
<dbReference type="GO" id="GO:0070129">
    <property type="term" value="P:regulation of mitochondrial translation"/>
    <property type="evidence" value="ECO:0007669"/>
    <property type="project" value="TreeGrafter"/>
</dbReference>
<proteinExistence type="predicted"/>
<evidence type="ECO:0000256" key="1">
    <source>
        <dbReference type="PROSITE-ProRule" id="PRU00708"/>
    </source>
</evidence>
<dbReference type="AlphaFoldDB" id="A0AAJ7NDU4"/>
<dbReference type="GO" id="GO:0005739">
    <property type="term" value="C:mitochondrion"/>
    <property type="evidence" value="ECO:0007669"/>
    <property type="project" value="TreeGrafter"/>
</dbReference>
<dbReference type="InterPro" id="IPR033490">
    <property type="entry name" value="LRP130"/>
</dbReference>
<keyword evidence="2" id="KW-1185">Reference proteome</keyword>